<name>A0A346FPX9_THESC</name>
<proteinExistence type="predicted"/>
<reference evidence="1" key="1">
    <citation type="journal article" date="2018" name="Gene">
        <title>A novel cryptic and theta type plasmid (pHIG22) from Thermus scodotuctus sp. K6.</title>
        <authorList>
            <person name="Guler H.I."/>
            <person name="Ceylan E."/>
            <person name="Canakci S."/>
            <person name="Belduz A.O."/>
        </authorList>
    </citation>
    <scope>NUCLEOTIDE SEQUENCE</scope>
    <source>
        <strain evidence="1">K6</strain>
        <plasmid evidence="1">pHIG22</plasmid>
    </source>
</reference>
<organism evidence="1">
    <name type="scientific">Thermus scotoductus</name>
    <dbReference type="NCBI Taxonomy" id="37636"/>
    <lineage>
        <taxon>Bacteria</taxon>
        <taxon>Thermotogati</taxon>
        <taxon>Deinococcota</taxon>
        <taxon>Deinococci</taxon>
        <taxon>Thermales</taxon>
        <taxon>Thermaceae</taxon>
        <taxon>Thermus</taxon>
    </lineage>
</organism>
<geneLocation type="plasmid" evidence="1">
    <name>pHIG22</name>
</geneLocation>
<evidence type="ECO:0000313" key="1">
    <source>
        <dbReference type="EMBL" id="AXN72336.1"/>
    </source>
</evidence>
<keyword evidence="1" id="KW-0614">Plasmid</keyword>
<dbReference type="AlphaFoldDB" id="A0A346FPX9"/>
<accession>A0A346FPX9</accession>
<protein>
    <submittedName>
        <fullName evidence="1">Uncharacterized protein</fullName>
    </submittedName>
</protein>
<dbReference type="EMBL" id="MH325194">
    <property type="protein sequence ID" value="AXN72336.1"/>
    <property type="molecule type" value="Genomic_DNA"/>
</dbReference>
<sequence length="231" mass="26662">MRLSRWGEDWAYLFFLEFQQNRSPAAPHLHILARIGDLDAEAWRDWADWIEEAWQRALGGIRSRTRIEALRERDFRYSRVYASKPEQKHLPFSGNWGRAYGVAGVWRAYARQVRHNVGFLLDTPSLLLLYAKMAFARANMYLGDYREVESLEDLGAVEEAVPLVVGPDRVARLPWEAVRVWDWLKRGVLVGRFYWLPKFTPVVLGILDWLAGSGHGVVDEPGAFSRSHPQA</sequence>